<dbReference type="AlphaFoldDB" id="A0A3M6U5R4"/>
<protein>
    <submittedName>
        <fullName evidence="1">Uncharacterized protein</fullName>
    </submittedName>
</protein>
<keyword evidence="2" id="KW-1185">Reference proteome</keyword>
<dbReference type="Proteomes" id="UP000275408">
    <property type="component" value="Unassembled WGS sequence"/>
</dbReference>
<sequence length="190" mass="21607">MRPERYVEAGLKGVTAKKMDANQGNFEAAVKSDSAKITSRKLTCSTVERWKTQELVLYEAGSWLTYDSEKTTRGHHCAALKCTESHFQDPLLQHGLQASQLQVVSEWHDMPDYTVQYLSPSPHYRVTWYKIFHSSRALEWQNILLFICLLFTLPVSNVALERIISNLGRVKTAKRASLSHGTLQDPKNPS</sequence>
<reference evidence="1 2" key="1">
    <citation type="journal article" date="2018" name="Sci. Rep.">
        <title>Comparative analysis of the Pocillopora damicornis genome highlights role of immune system in coral evolution.</title>
        <authorList>
            <person name="Cunning R."/>
            <person name="Bay R.A."/>
            <person name="Gillette P."/>
            <person name="Baker A.C."/>
            <person name="Traylor-Knowles N."/>
        </authorList>
    </citation>
    <scope>NUCLEOTIDE SEQUENCE [LARGE SCALE GENOMIC DNA]</scope>
    <source>
        <strain evidence="1">RSMAS</strain>
        <tissue evidence="1">Whole animal</tissue>
    </source>
</reference>
<comment type="caution">
    <text evidence="1">The sequence shown here is derived from an EMBL/GenBank/DDBJ whole genome shotgun (WGS) entry which is preliminary data.</text>
</comment>
<evidence type="ECO:0000313" key="1">
    <source>
        <dbReference type="EMBL" id="RMX49032.1"/>
    </source>
</evidence>
<name>A0A3M6U5R4_POCDA</name>
<gene>
    <name evidence="1" type="ORF">pdam_00018109</name>
</gene>
<accession>A0A3M6U5R4</accession>
<evidence type="ECO:0000313" key="2">
    <source>
        <dbReference type="Proteomes" id="UP000275408"/>
    </source>
</evidence>
<dbReference type="EMBL" id="RCHS01002189">
    <property type="protein sequence ID" value="RMX49032.1"/>
    <property type="molecule type" value="Genomic_DNA"/>
</dbReference>
<organism evidence="1 2">
    <name type="scientific">Pocillopora damicornis</name>
    <name type="common">Cauliflower coral</name>
    <name type="synonym">Millepora damicornis</name>
    <dbReference type="NCBI Taxonomy" id="46731"/>
    <lineage>
        <taxon>Eukaryota</taxon>
        <taxon>Metazoa</taxon>
        <taxon>Cnidaria</taxon>
        <taxon>Anthozoa</taxon>
        <taxon>Hexacorallia</taxon>
        <taxon>Scleractinia</taxon>
        <taxon>Astrocoeniina</taxon>
        <taxon>Pocilloporidae</taxon>
        <taxon>Pocillopora</taxon>
    </lineage>
</organism>
<proteinExistence type="predicted"/>